<dbReference type="EMBL" id="CP019384">
    <property type="protein sequence ID" value="QAT16805.1"/>
    <property type="molecule type" value="Genomic_DNA"/>
</dbReference>
<dbReference type="OrthoDB" id="9810293at2"/>
<gene>
    <name evidence="4" type="primary">rplO</name>
    <name evidence="7" type="ORF">BU251_03180</name>
</gene>
<dbReference type="SUPFAM" id="SSF52080">
    <property type="entry name" value="Ribosomal proteins L15p and L18e"/>
    <property type="match status" value="1"/>
</dbReference>
<dbReference type="InterPro" id="IPR005749">
    <property type="entry name" value="Ribosomal_uL15_bac-type"/>
</dbReference>
<dbReference type="GO" id="GO:0019843">
    <property type="term" value="F:rRNA binding"/>
    <property type="evidence" value="ECO:0007669"/>
    <property type="project" value="UniProtKB-UniRule"/>
</dbReference>
<dbReference type="PANTHER" id="PTHR12934:SF11">
    <property type="entry name" value="LARGE RIBOSOMAL SUBUNIT PROTEIN UL15M"/>
    <property type="match status" value="1"/>
</dbReference>
<feature type="region of interest" description="Disordered" evidence="5">
    <location>
        <begin position="19"/>
        <end position="50"/>
    </location>
</feature>
<dbReference type="InterPro" id="IPR021131">
    <property type="entry name" value="Ribosomal_uL15/eL18"/>
</dbReference>
<keyword evidence="3 4" id="KW-0687">Ribonucleoprotein</keyword>
<dbReference type="InterPro" id="IPR030878">
    <property type="entry name" value="Ribosomal_uL15"/>
</dbReference>
<keyword evidence="2 4" id="KW-0689">Ribosomal protein</keyword>
<proteinExistence type="inferred from homology"/>
<evidence type="ECO:0000313" key="8">
    <source>
        <dbReference type="Proteomes" id="UP000287243"/>
    </source>
</evidence>
<accession>A0A410P3N0</accession>
<dbReference type="HAMAP" id="MF_01341">
    <property type="entry name" value="Ribosomal_uL15"/>
    <property type="match status" value="1"/>
</dbReference>
<dbReference type="Gene3D" id="3.100.10.10">
    <property type="match status" value="1"/>
</dbReference>
<feature type="domain" description="Large ribosomal subunit protein uL15/eL18" evidence="6">
    <location>
        <begin position="76"/>
        <end position="144"/>
    </location>
</feature>
<dbReference type="KEGG" id="vai:BU251_03180"/>
<keyword evidence="4" id="KW-0694">RNA-binding</keyword>
<evidence type="ECO:0000259" key="6">
    <source>
        <dbReference type="Pfam" id="PF00828"/>
    </source>
</evidence>
<evidence type="ECO:0000256" key="3">
    <source>
        <dbReference type="ARBA" id="ARBA00023274"/>
    </source>
</evidence>
<keyword evidence="4" id="KW-0699">rRNA-binding</keyword>
<dbReference type="AlphaFoldDB" id="A0A410P3N0"/>
<sequence length="149" mass="16128">MRITDIRAPRGANKKIRAIGRGVGSGRGKTSGRGNKGQGSRAGRDFRPGYEGGQMMLFRRLPKRGFHSRSSNPYQIVNVGSLNKFAKGSAVTPDNLFDEGLIKDKEGLVKLLGDGKVDKALHLKVHRATESAVKKIQDASGTVEILKKS</sequence>
<keyword evidence="8" id="KW-1185">Reference proteome</keyword>
<dbReference type="GO" id="GO:0003735">
    <property type="term" value="F:structural constituent of ribosome"/>
    <property type="evidence" value="ECO:0007669"/>
    <property type="project" value="InterPro"/>
</dbReference>
<comment type="similarity">
    <text evidence="1 4">Belongs to the universal ribosomal protein uL15 family.</text>
</comment>
<feature type="compositionally biased region" description="Gly residues" evidence="5">
    <location>
        <begin position="21"/>
        <end position="37"/>
    </location>
</feature>
<reference evidence="7 8" key="1">
    <citation type="submission" date="2017-01" db="EMBL/GenBank/DDBJ databases">
        <title>First insights into the biology of 'candidatus Vampirococcus archaeovorus'.</title>
        <authorList>
            <person name="Kizina J."/>
            <person name="Jordan S."/>
            <person name="Stueber K."/>
            <person name="Reinhardt R."/>
            <person name="Harder J."/>
        </authorList>
    </citation>
    <scope>NUCLEOTIDE SEQUENCE [LARGE SCALE GENOMIC DNA]</scope>
    <source>
        <strain evidence="7 8">LiM</strain>
    </source>
</reference>
<dbReference type="Proteomes" id="UP000287243">
    <property type="component" value="Chromosome"/>
</dbReference>
<name>A0A410P3N0_VELA1</name>
<comment type="function">
    <text evidence="4">Binds to the 23S rRNA.</text>
</comment>
<dbReference type="InterPro" id="IPR036227">
    <property type="entry name" value="Ribosomal_uL15/eL18_sf"/>
</dbReference>
<evidence type="ECO:0000256" key="4">
    <source>
        <dbReference type="HAMAP-Rule" id="MF_01341"/>
    </source>
</evidence>
<evidence type="ECO:0000313" key="7">
    <source>
        <dbReference type="EMBL" id="QAT16805.1"/>
    </source>
</evidence>
<dbReference type="NCBIfam" id="TIGR01071">
    <property type="entry name" value="rplO_bact"/>
    <property type="match status" value="1"/>
</dbReference>
<dbReference type="GO" id="GO:0006412">
    <property type="term" value="P:translation"/>
    <property type="evidence" value="ECO:0007669"/>
    <property type="project" value="UniProtKB-UniRule"/>
</dbReference>
<comment type="subunit">
    <text evidence="4">Part of the 50S ribosomal subunit.</text>
</comment>
<evidence type="ECO:0000256" key="2">
    <source>
        <dbReference type="ARBA" id="ARBA00022980"/>
    </source>
</evidence>
<dbReference type="Pfam" id="PF00828">
    <property type="entry name" value="Ribosomal_L27A"/>
    <property type="match status" value="1"/>
</dbReference>
<dbReference type="PANTHER" id="PTHR12934">
    <property type="entry name" value="50S RIBOSOMAL PROTEIN L15"/>
    <property type="match status" value="1"/>
</dbReference>
<evidence type="ECO:0000256" key="5">
    <source>
        <dbReference type="SAM" id="MobiDB-lite"/>
    </source>
</evidence>
<dbReference type="GO" id="GO:0015934">
    <property type="term" value="C:large ribosomal subunit"/>
    <property type="evidence" value="ECO:0007669"/>
    <property type="project" value="InterPro"/>
</dbReference>
<organism evidence="7 8">
    <name type="scientific">Velamenicoccus archaeovorus</name>
    <dbReference type="NCBI Taxonomy" id="1930593"/>
    <lineage>
        <taxon>Bacteria</taxon>
        <taxon>Pseudomonadati</taxon>
        <taxon>Candidatus Omnitrophota</taxon>
        <taxon>Candidatus Velamenicoccus</taxon>
    </lineage>
</organism>
<dbReference type="RefSeq" id="WP_128699444.1">
    <property type="nucleotide sequence ID" value="NZ_CP019384.1"/>
</dbReference>
<protein>
    <recommendedName>
        <fullName evidence="4">Large ribosomal subunit protein uL15</fullName>
    </recommendedName>
</protein>
<evidence type="ECO:0000256" key="1">
    <source>
        <dbReference type="ARBA" id="ARBA00007320"/>
    </source>
</evidence>